<keyword evidence="1" id="KW-0812">Transmembrane</keyword>
<evidence type="ECO:0000256" key="1">
    <source>
        <dbReference type="SAM" id="Phobius"/>
    </source>
</evidence>
<dbReference type="SMR" id="A2FMH5"/>
<evidence type="ECO:0000313" key="2">
    <source>
        <dbReference type="EMBL" id="EAX93908.1"/>
    </source>
</evidence>
<keyword evidence="3" id="KW-1185">Reference proteome</keyword>
<reference evidence="2" key="1">
    <citation type="submission" date="2006-10" db="EMBL/GenBank/DDBJ databases">
        <authorList>
            <person name="Amadeo P."/>
            <person name="Zhao Q."/>
            <person name="Wortman J."/>
            <person name="Fraser-Liggett C."/>
            <person name="Carlton J."/>
        </authorList>
    </citation>
    <scope>NUCLEOTIDE SEQUENCE</scope>
    <source>
        <strain evidence="2">G3</strain>
    </source>
</reference>
<proteinExistence type="predicted"/>
<accession>A2FMH5</accession>
<dbReference type="KEGG" id="tva:4751633"/>
<keyword evidence="1" id="KW-0472">Membrane</keyword>
<gene>
    <name evidence="2" type="ORF">TVAG_131960</name>
</gene>
<reference evidence="2" key="2">
    <citation type="journal article" date="2007" name="Science">
        <title>Draft genome sequence of the sexually transmitted pathogen Trichomonas vaginalis.</title>
        <authorList>
            <person name="Carlton J.M."/>
            <person name="Hirt R.P."/>
            <person name="Silva J.C."/>
            <person name="Delcher A.L."/>
            <person name="Schatz M."/>
            <person name="Zhao Q."/>
            <person name="Wortman J.R."/>
            <person name="Bidwell S.L."/>
            <person name="Alsmark U.C.M."/>
            <person name="Besteiro S."/>
            <person name="Sicheritz-Ponten T."/>
            <person name="Noel C.J."/>
            <person name="Dacks J.B."/>
            <person name="Foster P.G."/>
            <person name="Simillion C."/>
            <person name="Van de Peer Y."/>
            <person name="Miranda-Saavedra D."/>
            <person name="Barton G.J."/>
            <person name="Westrop G.D."/>
            <person name="Mueller S."/>
            <person name="Dessi D."/>
            <person name="Fiori P.L."/>
            <person name="Ren Q."/>
            <person name="Paulsen I."/>
            <person name="Zhang H."/>
            <person name="Bastida-Corcuera F.D."/>
            <person name="Simoes-Barbosa A."/>
            <person name="Brown M.T."/>
            <person name="Hayes R.D."/>
            <person name="Mukherjee M."/>
            <person name="Okumura C.Y."/>
            <person name="Schneider R."/>
            <person name="Smith A.J."/>
            <person name="Vanacova S."/>
            <person name="Villalvazo M."/>
            <person name="Haas B.J."/>
            <person name="Pertea M."/>
            <person name="Feldblyum T.V."/>
            <person name="Utterback T.R."/>
            <person name="Shu C.L."/>
            <person name="Osoegawa K."/>
            <person name="de Jong P.J."/>
            <person name="Hrdy I."/>
            <person name="Horvathova L."/>
            <person name="Zubacova Z."/>
            <person name="Dolezal P."/>
            <person name="Malik S.B."/>
            <person name="Logsdon J.M. Jr."/>
            <person name="Henze K."/>
            <person name="Gupta A."/>
            <person name="Wang C.C."/>
            <person name="Dunne R.L."/>
            <person name="Upcroft J.A."/>
            <person name="Upcroft P."/>
            <person name="White O."/>
            <person name="Salzberg S.L."/>
            <person name="Tang P."/>
            <person name="Chiu C.-H."/>
            <person name="Lee Y.-S."/>
            <person name="Embley T.M."/>
            <person name="Coombs G.H."/>
            <person name="Mottram J.C."/>
            <person name="Tachezy J."/>
            <person name="Fraser-Liggett C.M."/>
            <person name="Johnson P.J."/>
        </authorList>
    </citation>
    <scope>NUCLEOTIDE SEQUENCE [LARGE SCALE GENOMIC DNA]</scope>
    <source>
        <strain evidence="2">G3</strain>
    </source>
</reference>
<keyword evidence="1" id="KW-1133">Transmembrane helix</keyword>
<evidence type="ECO:0000313" key="3">
    <source>
        <dbReference type="Proteomes" id="UP000001542"/>
    </source>
</evidence>
<sequence>MNLIDEKKKYIKRVANDQTPFPTYKRREGVTTTYLYTLVETKTESMVLIQTFMNYSYVTIVEGGGEKTVYATTETVELSKTESYTIINTTVAFETYKKWDVLKISLLVVGDLILIGLIALAIICLIRHRRKLRTREVVDIGDVPSESDDIPQDFKVKIDTETHIILYESQEQNFPYKTDTDNEEE</sequence>
<dbReference type="Proteomes" id="UP000001542">
    <property type="component" value="Unassembled WGS sequence"/>
</dbReference>
<dbReference type="AlphaFoldDB" id="A2FMH5"/>
<protein>
    <submittedName>
        <fullName evidence="2">Uncharacterized protein</fullName>
    </submittedName>
</protein>
<dbReference type="RefSeq" id="XP_001306838.1">
    <property type="nucleotide sequence ID" value="XM_001306837.1"/>
</dbReference>
<dbReference type="InParanoid" id="A2FMH5"/>
<feature type="transmembrane region" description="Helical" evidence="1">
    <location>
        <begin position="104"/>
        <end position="126"/>
    </location>
</feature>
<dbReference type="EMBL" id="DS113886">
    <property type="protein sequence ID" value="EAX93908.1"/>
    <property type="molecule type" value="Genomic_DNA"/>
</dbReference>
<name>A2FMH5_TRIV3</name>
<dbReference type="VEuPathDB" id="TrichDB:TVAG_131960"/>
<dbReference type="VEuPathDB" id="TrichDB:TVAGG3_0395990"/>
<organism evidence="2 3">
    <name type="scientific">Trichomonas vaginalis (strain ATCC PRA-98 / G3)</name>
    <dbReference type="NCBI Taxonomy" id="412133"/>
    <lineage>
        <taxon>Eukaryota</taxon>
        <taxon>Metamonada</taxon>
        <taxon>Parabasalia</taxon>
        <taxon>Trichomonadida</taxon>
        <taxon>Trichomonadidae</taxon>
        <taxon>Trichomonas</taxon>
    </lineage>
</organism>